<evidence type="ECO:0000313" key="2">
    <source>
        <dbReference type="Proteomes" id="UP001209540"/>
    </source>
</evidence>
<protein>
    <submittedName>
        <fullName evidence="1">Uncharacterized protein</fullName>
    </submittedName>
</protein>
<reference evidence="1" key="1">
    <citation type="journal article" date="2022" name="IScience">
        <title>Evolution of zygomycete secretomes and the origins of terrestrial fungal ecologies.</title>
        <authorList>
            <person name="Chang Y."/>
            <person name="Wang Y."/>
            <person name="Mondo S."/>
            <person name="Ahrendt S."/>
            <person name="Andreopoulos W."/>
            <person name="Barry K."/>
            <person name="Beard J."/>
            <person name="Benny G.L."/>
            <person name="Blankenship S."/>
            <person name="Bonito G."/>
            <person name="Cuomo C."/>
            <person name="Desiro A."/>
            <person name="Gervers K.A."/>
            <person name="Hundley H."/>
            <person name="Kuo A."/>
            <person name="LaButti K."/>
            <person name="Lang B.F."/>
            <person name="Lipzen A."/>
            <person name="O'Donnell K."/>
            <person name="Pangilinan J."/>
            <person name="Reynolds N."/>
            <person name="Sandor L."/>
            <person name="Smith M.E."/>
            <person name="Tsang A."/>
            <person name="Grigoriev I.V."/>
            <person name="Stajich J.E."/>
            <person name="Spatafora J.W."/>
        </authorList>
    </citation>
    <scope>NUCLEOTIDE SEQUENCE</scope>
    <source>
        <strain evidence="1">RSA 2281</strain>
    </source>
</reference>
<evidence type="ECO:0000313" key="1">
    <source>
        <dbReference type="EMBL" id="KAI9264393.1"/>
    </source>
</evidence>
<dbReference type="Proteomes" id="UP001209540">
    <property type="component" value="Unassembled WGS sequence"/>
</dbReference>
<reference evidence="1" key="2">
    <citation type="submission" date="2023-02" db="EMBL/GenBank/DDBJ databases">
        <authorList>
            <consortium name="DOE Joint Genome Institute"/>
            <person name="Mondo S.J."/>
            <person name="Chang Y."/>
            <person name="Wang Y."/>
            <person name="Ahrendt S."/>
            <person name="Andreopoulos W."/>
            <person name="Barry K."/>
            <person name="Beard J."/>
            <person name="Benny G.L."/>
            <person name="Blankenship S."/>
            <person name="Bonito G."/>
            <person name="Cuomo C."/>
            <person name="Desiro A."/>
            <person name="Gervers K.A."/>
            <person name="Hundley H."/>
            <person name="Kuo A."/>
            <person name="LaButti K."/>
            <person name="Lang B.F."/>
            <person name="Lipzen A."/>
            <person name="O'Donnell K."/>
            <person name="Pangilinan J."/>
            <person name="Reynolds N."/>
            <person name="Sandor L."/>
            <person name="Smith M.W."/>
            <person name="Tsang A."/>
            <person name="Grigoriev I.V."/>
            <person name="Stajich J.E."/>
            <person name="Spatafora J.W."/>
        </authorList>
    </citation>
    <scope>NUCLEOTIDE SEQUENCE</scope>
    <source>
        <strain evidence="1">RSA 2281</strain>
    </source>
</reference>
<accession>A0AAD5K1N9</accession>
<dbReference type="AlphaFoldDB" id="A0AAD5K1N9"/>
<name>A0AAD5K1N9_9FUNG</name>
<gene>
    <name evidence="1" type="ORF">BDA99DRAFT_509261</name>
</gene>
<dbReference type="EMBL" id="JAIXMP010000012">
    <property type="protein sequence ID" value="KAI9264393.1"/>
    <property type="molecule type" value="Genomic_DNA"/>
</dbReference>
<sequence>MDSDCAPTKSSLVDANDCCKEDYSYYLWTKTLEWRGTNFIVLLFKRSTYIFFASFSYSY</sequence>
<proteinExistence type="predicted"/>
<keyword evidence="2" id="KW-1185">Reference proteome</keyword>
<organism evidence="1 2">
    <name type="scientific">Phascolomyces articulosus</name>
    <dbReference type="NCBI Taxonomy" id="60185"/>
    <lineage>
        <taxon>Eukaryota</taxon>
        <taxon>Fungi</taxon>
        <taxon>Fungi incertae sedis</taxon>
        <taxon>Mucoromycota</taxon>
        <taxon>Mucoromycotina</taxon>
        <taxon>Mucoromycetes</taxon>
        <taxon>Mucorales</taxon>
        <taxon>Lichtheimiaceae</taxon>
        <taxon>Phascolomyces</taxon>
    </lineage>
</organism>
<comment type="caution">
    <text evidence="1">The sequence shown here is derived from an EMBL/GenBank/DDBJ whole genome shotgun (WGS) entry which is preliminary data.</text>
</comment>